<gene>
    <name evidence="1" type="ORF">EV199_3405</name>
</gene>
<reference evidence="1 2" key="1">
    <citation type="submission" date="2019-02" db="EMBL/GenBank/DDBJ databases">
        <title>Genomic Encyclopedia of Type Strains, Phase IV (KMG-IV): sequencing the most valuable type-strain genomes for metagenomic binning, comparative biology and taxonomic classification.</title>
        <authorList>
            <person name="Goeker M."/>
        </authorList>
    </citation>
    <scope>NUCLEOTIDE SEQUENCE [LARGE SCALE GENOMIC DNA]</scope>
    <source>
        <strain evidence="1 2">DSM 18116</strain>
    </source>
</reference>
<dbReference type="PROSITE" id="PS51257">
    <property type="entry name" value="PROKAR_LIPOPROTEIN"/>
    <property type="match status" value="1"/>
</dbReference>
<evidence type="ECO:0000313" key="2">
    <source>
        <dbReference type="Proteomes" id="UP000293874"/>
    </source>
</evidence>
<dbReference type="AlphaFoldDB" id="A0A4V2F0W0"/>
<accession>A0A4V2F0W0</accession>
<name>A0A4V2F0W0_9BACT</name>
<protein>
    <submittedName>
        <fullName evidence="1">Uncharacterized protein</fullName>
    </submittedName>
</protein>
<comment type="caution">
    <text evidence="1">The sequence shown here is derived from an EMBL/GenBank/DDBJ whole genome shotgun (WGS) entry which is preliminary data.</text>
</comment>
<dbReference type="Proteomes" id="UP000293874">
    <property type="component" value="Unassembled WGS sequence"/>
</dbReference>
<evidence type="ECO:0000313" key="1">
    <source>
        <dbReference type="EMBL" id="RZS71501.1"/>
    </source>
</evidence>
<sequence length="272" mass="30860">MKKIFLFAFTSIVLFACKKEDTQPPVTDYSQYKIKTATHSLRNYSGMSSSLSSDTTSYIYEGSTYRYTRRTSMGSVHSFTHTLSNGIYTSALYTNGTLSNQKTYDKLNAAGYIDSSWSSNNGTVTQSAKYNYQTDGMLSNAANYFSGYINKAKYYYTNNATTYYISERIPISPGIPYALDSVVYEYIANLPYRAVFYGGGLPASFYGKPSKNLLQKTTYYDKLNNNAIRQTMEYQYQTDDIGLVTKRILNMYTQPGNTLVQTDTTAYTYYNK</sequence>
<proteinExistence type="predicted"/>
<keyword evidence="2" id="KW-1185">Reference proteome</keyword>
<organism evidence="1 2">
    <name type="scientific">Pseudobacter ginsenosidimutans</name>
    <dbReference type="NCBI Taxonomy" id="661488"/>
    <lineage>
        <taxon>Bacteria</taxon>
        <taxon>Pseudomonadati</taxon>
        <taxon>Bacteroidota</taxon>
        <taxon>Chitinophagia</taxon>
        <taxon>Chitinophagales</taxon>
        <taxon>Chitinophagaceae</taxon>
        <taxon>Pseudobacter</taxon>
    </lineage>
</organism>
<dbReference type="EMBL" id="SGXA01000002">
    <property type="protein sequence ID" value="RZS71501.1"/>
    <property type="molecule type" value="Genomic_DNA"/>
</dbReference>